<evidence type="ECO:0000256" key="2">
    <source>
        <dbReference type="SAM" id="SignalP"/>
    </source>
</evidence>
<feature type="compositionally biased region" description="Basic and acidic residues" evidence="1">
    <location>
        <begin position="107"/>
        <end position="116"/>
    </location>
</feature>
<feature type="region of interest" description="Disordered" evidence="1">
    <location>
        <begin position="93"/>
        <end position="116"/>
    </location>
</feature>
<feature type="chain" id="PRO_5046183628" evidence="2">
    <location>
        <begin position="27"/>
        <end position="282"/>
    </location>
</feature>
<organism evidence="3 4">
    <name type="scientific">Purpureocillium lilacinum</name>
    <name type="common">Paecilomyces lilacinus</name>
    <dbReference type="NCBI Taxonomy" id="33203"/>
    <lineage>
        <taxon>Eukaryota</taxon>
        <taxon>Fungi</taxon>
        <taxon>Dikarya</taxon>
        <taxon>Ascomycota</taxon>
        <taxon>Pezizomycotina</taxon>
        <taxon>Sordariomycetes</taxon>
        <taxon>Hypocreomycetidae</taxon>
        <taxon>Hypocreales</taxon>
        <taxon>Ophiocordycipitaceae</taxon>
        <taxon>Purpureocillium</taxon>
    </lineage>
</organism>
<evidence type="ECO:0000313" key="4">
    <source>
        <dbReference type="Proteomes" id="UP001287286"/>
    </source>
</evidence>
<dbReference type="EMBL" id="JAWRVI010000107">
    <property type="protein sequence ID" value="KAK4077185.1"/>
    <property type="molecule type" value="Genomic_DNA"/>
</dbReference>
<evidence type="ECO:0000313" key="3">
    <source>
        <dbReference type="EMBL" id="KAK4077185.1"/>
    </source>
</evidence>
<name>A0ABR0BGQ7_PURLI</name>
<keyword evidence="2" id="KW-0732">Signal</keyword>
<comment type="caution">
    <text evidence="3">The sequence shown here is derived from an EMBL/GenBank/DDBJ whole genome shotgun (WGS) entry which is preliminary data.</text>
</comment>
<evidence type="ECO:0000256" key="1">
    <source>
        <dbReference type="SAM" id="MobiDB-lite"/>
    </source>
</evidence>
<protein>
    <submittedName>
        <fullName evidence="3">Uncharacterized protein</fullName>
    </submittedName>
</protein>
<accession>A0ABR0BGQ7</accession>
<feature type="signal peptide" evidence="2">
    <location>
        <begin position="1"/>
        <end position="26"/>
    </location>
</feature>
<proteinExistence type="predicted"/>
<gene>
    <name evidence="3" type="ORF">Purlil1_12488</name>
</gene>
<dbReference type="Proteomes" id="UP001287286">
    <property type="component" value="Unassembled WGS sequence"/>
</dbReference>
<keyword evidence="4" id="KW-1185">Reference proteome</keyword>
<reference evidence="3 4" key="1">
    <citation type="journal article" date="2024" name="Microbiol. Resour. Announc.">
        <title>Genome annotations for the ascomycete fungi Trichoderma harzianum, Trichoderma aggressivum, and Purpureocillium lilacinum.</title>
        <authorList>
            <person name="Beijen E.P.W."/>
            <person name="Ohm R.A."/>
        </authorList>
    </citation>
    <scope>NUCLEOTIDE SEQUENCE [LARGE SCALE GENOMIC DNA]</scope>
    <source>
        <strain evidence="3 4">CBS 150709</strain>
    </source>
</reference>
<sequence>MNGGRASWNWAMLSVTVHRFVSLHRATVLRVSDIHGIIHVHGRVRQQGEPTVPAQGTVGVKSITGIAQDAARWLSVKVPEGCTVFCRPPARSNRSRVHHTLPGSHVGHHEPDLERECTARRQPASLTVRLTNHNRPADRMANPIGLYTSGNEDAIGAAKEDTITVYSTYILYARGPVECRAPELQERQSVRAKRSDRLQPQALSASRAGVGFRTRTTACCFVQVTPLLEKEAGGFTPNHAPIHAPSLECGSRLRVLFSADALTRPRTGKTRTVTVSTESVDN</sequence>